<evidence type="ECO:0000256" key="4">
    <source>
        <dbReference type="ARBA" id="ARBA00022475"/>
    </source>
</evidence>
<feature type="transmembrane region" description="Helical" evidence="14">
    <location>
        <begin position="153"/>
        <end position="174"/>
    </location>
</feature>
<keyword evidence="3" id="KW-0813">Transport</keyword>
<evidence type="ECO:0000256" key="3">
    <source>
        <dbReference type="ARBA" id="ARBA00022448"/>
    </source>
</evidence>
<keyword evidence="5" id="KW-0349">Heme</keyword>
<name>A0A386UP63_9RHOB</name>
<proteinExistence type="inferred from homology"/>
<evidence type="ECO:0000256" key="5">
    <source>
        <dbReference type="ARBA" id="ARBA00022617"/>
    </source>
</evidence>
<gene>
    <name evidence="16" type="ORF">PY32053_02295</name>
</gene>
<dbReference type="Pfam" id="PF01292">
    <property type="entry name" value="Ni_hydr_CYTB"/>
    <property type="match status" value="1"/>
</dbReference>
<evidence type="ECO:0000256" key="13">
    <source>
        <dbReference type="SAM" id="MobiDB-lite"/>
    </source>
</evidence>
<evidence type="ECO:0000256" key="9">
    <source>
        <dbReference type="ARBA" id="ARBA00022989"/>
    </source>
</evidence>
<dbReference type="Proteomes" id="UP000272010">
    <property type="component" value="Chromosome"/>
</dbReference>
<dbReference type="SUPFAM" id="SSF101874">
    <property type="entry name" value="YceI-like"/>
    <property type="match status" value="1"/>
</dbReference>
<dbReference type="Pfam" id="PF04264">
    <property type="entry name" value="YceI"/>
    <property type="match status" value="1"/>
</dbReference>
<dbReference type="GO" id="GO:0046872">
    <property type="term" value="F:metal ion binding"/>
    <property type="evidence" value="ECO:0007669"/>
    <property type="project" value="UniProtKB-KW"/>
</dbReference>
<dbReference type="GO" id="GO:0020037">
    <property type="term" value="F:heme binding"/>
    <property type="evidence" value="ECO:0007669"/>
    <property type="project" value="TreeGrafter"/>
</dbReference>
<keyword evidence="8" id="KW-0249">Electron transport</keyword>
<keyword evidence="7" id="KW-0479">Metal-binding</keyword>
<dbReference type="GO" id="GO:0022904">
    <property type="term" value="P:respiratory electron transport chain"/>
    <property type="evidence" value="ECO:0007669"/>
    <property type="project" value="InterPro"/>
</dbReference>
<dbReference type="Gene3D" id="1.20.950.20">
    <property type="entry name" value="Transmembrane di-heme cytochromes, Chain C"/>
    <property type="match status" value="1"/>
</dbReference>
<evidence type="ECO:0000256" key="8">
    <source>
        <dbReference type="ARBA" id="ARBA00022982"/>
    </source>
</evidence>
<reference evidence="17" key="1">
    <citation type="submission" date="2018-07" db="EMBL/GenBank/DDBJ databases">
        <title>Genome Structure of the Opportunistic Pathogen Paracoccus yeei (Alphaproteobacteria) and Identification of Putative Virulence Factors.</title>
        <authorList>
            <person name="Lasek R."/>
            <person name="Szuplewska M."/>
            <person name="Mitura M."/>
            <person name="Decewicz P."/>
            <person name="Chmielowska C."/>
            <person name="Pawlot A."/>
            <person name="Sentkowska D."/>
            <person name="Czarnecki J."/>
            <person name="Bartosik D."/>
        </authorList>
    </citation>
    <scope>NUCLEOTIDE SEQUENCE [LARGE SCALE GENOMIC DNA]</scope>
    <source>
        <strain evidence="17">CCUG 32053</strain>
    </source>
</reference>
<dbReference type="InterPro" id="IPR036761">
    <property type="entry name" value="TTHA0802/YceI-like_sf"/>
</dbReference>
<dbReference type="InterPro" id="IPR052168">
    <property type="entry name" value="Cytochrome_b561_oxidase"/>
</dbReference>
<feature type="transmembrane region" description="Helical" evidence="14">
    <location>
        <begin position="96"/>
        <end position="115"/>
    </location>
</feature>
<dbReference type="Gene3D" id="2.40.128.110">
    <property type="entry name" value="Lipid/polyisoprenoid-binding, YceI-like"/>
    <property type="match status" value="1"/>
</dbReference>
<dbReference type="AlphaFoldDB" id="A0A386UP63"/>
<sequence>MNASNTARAYGWVARFFHWTVAVLILAAIALGLYAGGLPQGTQDQMQAIFATFSVHKTVGVAVLILALGRILWTLSQPRPHPLYPNRRAETFLAETVHWALYLGMVIMPLSGWLLHSAAPGGFSRILWPLGQRLPLVPQDAALSDRFAAFHETGWWVLAGLVALHVAGALKHALIDRDGTLARMAGDPESAPQPPQAPRRPLIHVLAALLALGLWAATALLSAEAPEETAPAATTQPAATQPAAPTTATTAAQGTAWTVRQGTLGIEVTQGGNPVQGTFGGWTADIDYDPATGSGHVEVLIDVASLSLGAVSDSAKGPDFLNAPAHPQARFDARILPPQTQGSPHVAQGTLTIAGKPVETTLPFELTTDGGRATARGTLTVDRRDFGVGAGYADESTVGFGVAIQFDLTASRQP</sequence>
<dbReference type="SUPFAM" id="SSF81342">
    <property type="entry name" value="Transmembrane di-heme cytochromes"/>
    <property type="match status" value="1"/>
</dbReference>
<protein>
    <submittedName>
        <fullName evidence="16">Cytochrome b561</fullName>
    </submittedName>
</protein>
<dbReference type="GO" id="GO:0005886">
    <property type="term" value="C:plasma membrane"/>
    <property type="evidence" value="ECO:0007669"/>
    <property type="project" value="UniProtKB-SubCell"/>
</dbReference>
<keyword evidence="4" id="KW-1003">Cell membrane</keyword>
<evidence type="ECO:0000313" key="17">
    <source>
        <dbReference type="Proteomes" id="UP000272010"/>
    </source>
</evidence>
<dbReference type="PANTHER" id="PTHR30529">
    <property type="entry name" value="CYTOCHROME B561"/>
    <property type="match status" value="1"/>
</dbReference>
<comment type="subcellular location">
    <subcellularLocation>
        <location evidence="2">Cell membrane</location>
        <topology evidence="2">Multi-pass membrane protein</topology>
    </subcellularLocation>
</comment>
<organism evidence="16 17">
    <name type="scientific">Paracoccus yeei</name>
    <dbReference type="NCBI Taxonomy" id="147645"/>
    <lineage>
        <taxon>Bacteria</taxon>
        <taxon>Pseudomonadati</taxon>
        <taxon>Pseudomonadota</taxon>
        <taxon>Alphaproteobacteria</taxon>
        <taxon>Rhodobacterales</taxon>
        <taxon>Paracoccaceae</taxon>
        <taxon>Paracoccus</taxon>
    </lineage>
</organism>
<dbReference type="InterPro" id="IPR007372">
    <property type="entry name" value="Lipid/polyisoprenoid-bd_YceI"/>
</dbReference>
<keyword evidence="9 14" id="KW-1133">Transmembrane helix</keyword>
<evidence type="ECO:0000256" key="12">
    <source>
        <dbReference type="ARBA" id="ARBA00037975"/>
    </source>
</evidence>
<evidence type="ECO:0000256" key="11">
    <source>
        <dbReference type="ARBA" id="ARBA00023136"/>
    </source>
</evidence>
<evidence type="ECO:0000313" key="16">
    <source>
        <dbReference type="EMBL" id="AYF01900.1"/>
    </source>
</evidence>
<accession>A0A386UP63</accession>
<dbReference type="RefSeq" id="WP_120442271.1">
    <property type="nucleotide sequence ID" value="NZ_CP031078.1"/>
</dbReference>
<comment type="similarity">
    <text evidence="12">Belongs to the cytochrome b561 family.</text>
</comment>
<feature type="transmembrane region" description="Helical" evidence="14">
    <location>
        <begin position="12"/>
        <end position="35"/>
    </location>
</feature>
<evidence type="ECO:0000256" key="14">
    <source>
        <dbReference type="SAM" id="Phobius"/>
    </source>
</evidence>
<feature type="region of interest" description="Disordered" evidence="13">
    <location>
        <begin position="227"/>
        <end position="252"/>
    </location>
</feature>
<keyword evidence="11 14" id="KW-0472">Membrane</keyword>
<evidence type="ECO:0000256" key="7">
    <source>
        <dbReference type="ARBA" id="ARBA00022723"/>
    </source>
</evidence>
<evidence type="ECO:0000259" key="15">
    <source>
        <dbReference type="SMART" id="SM00867"/>
    </source>
</evidence>
<dbReference type="GO" id="GO:0009055">
    <property type="term" value="F:electron transfer activity"/>
    <property type="evidence" value="ECO:0007669"/>
    <property type="project" value="InterPro"/>
</dbReference>
<dbReference type="SMART" id="SM00867">
    <property type="entry name" value="YceI"/>
    <property type="match status" value="1"/>
</dbReference>
<dbReference type="PANTHER" id="PTHR30529:SF7">
    <property type="entry name" value="CYTOCHROME B561 BACTERIAL_NI-HYDROGENASE DOMAIN-CONTAINING PROTEIN"/>
    <property type="match status" value="1"/>
</dbReference>
<feature type="transmembrane region" description="Helical" evidence="14">
    <location>
        <begin position="202"/>
        <end position="221"/>
    </location>
</feature>
<evidence type="ECO:0000256" key="1">
    <source>
        <dbReference type="ARBA" id="ARBA00001970"/>
    </source>
</evidence>
<dbReference type="InterPro" id="IPR011577">
    <property type="entry name" value="Cyt_b561_bac/Ni-Hgenase"/>
</dbReference>
<comment type="cofactor">
    <cofactor evidence="1">
        <name>heme b</name>
        <dbReference type="ChEBI" id="CHEBI:60344"/>
    </cofactor>
</comment>
<evidence type="ECO:0000256" key="10">
    <source>
        <dbReference type="ARBA" id="ARBA00023004"/>
    </source>
</evidence>
<evidence type="ECO:0000256" key="2">
    <source>
        <dbReference type="ARBA" id="ARBA00004651"/>
    </source>
</evidence>
<keyword evidence="10" id="KW-0408">Iron</keyword>
<keyword evidence="6 14" id="KW-0812">Transmembrane</keyword>
<dbReference type="EMBL" id="CP031078">
    <property type="protein sequence ID" value="AYF01900.1"/>
    <property type="molecule type" value="Genomic_DNA"/>
</dbReference>
<dbReference type="InterPro" id="IPR016174">
    <property type="entry name" value="Di-haem_cyt_TM"/>
</dbReference>
<feature type="transmembrane region" description="Helical" evidence="14">
    <location>
        <begin position="55"/>
        <end position="75"/>
    </location>
</feature>
<feature type="domain" description="Lipid/polyisoprenoid-binding YceI-like" evidence="15">
    <location>
        <begin position="256"/>
        <end position="411"/>
    </location>
</feature>
<evidence type="ECO:0000256" key="6">
    <source>
        <dbReference type="ARBA" id="ARBA00022692"/>
    </source>
</evidence>